<dbReference type="EMBL" id="LCMS01000006">
    <property type="protein sequence ID" value="KKU41108.1"/>
    <property type="molecule type" value="Genomic_DNA"/>
</dbReference>
<dbReference type="SUPFAM" id="SSF53756">
    <property type="entry name" value="UDP-Glycosyltransferase/glycogen phosphorylase"/>
    <property type="match status" value="1"/>
</dbReference>
<gene>
    <name evidence="4" type="ORF">UX57_C0006G0018</name>
</gene>
<dbReference type="InterPro" id="IPR001296">
    <property type="entry name" value="Glyco_trans_1"/>
</dbReference>
<accession>A0A0G1SGC8</accession>
<sequence length="399" mass="45751">MEENDFLHPDHVMDESMRIYGLDASSANKEKKTGVEWYAFHLIEEMKQHTLTKEERVVLFSPTPLLGVLAHLPPQWESRVLSWRLPRGWMQGRVSWEMWRRPVHVLFVPSQGLPIIFPRDVKKQQATITTIHDLGFLRRPDVYPPSLRRRLHHVTGRAALRASHILTPSIFTKQEVMDVYHVAPEKITVTPLAPNHTLYTLRSTEEKNAVVQTYRLSPHYFFSVGRLEAKKNILTLLRAFEQYKERRGHGDPFELVLAGFPGYKHEEIDAFYKLSPFKSSIRFLGYVPEEEIPILISQATAYLTPSWYEGFGIPNLEAAACGTPVIVSDIPVYHEVMGEAGIFVPPAHIEAWAKALTKIVDDPALRVSLQQKGLARAKEFSFARTAKQTWEVLRTSVRV</sequence>
<evidence type="ECO:0000313" key="5">
    <source>
        <dbReference type="Proteomes" id="UP000034795"/>
    </source>
</evidence>
<comment type="caution">
    <text evidence="4">The sequence shown here is derived from an EMBL/GenBank/DDBJ whole genome shotgun (WGS) entry which is preliminary data.</text>
</comment>
<dbReference type="Gene3D" id="3.40.50.2000">
    <property type="entry name" value="Glycogen Phosphorylase B"/>
    <property type="match status" value="2"/>
</dbReference>
<protein>
    <submittedName>
        <fullName evidence="4">Glycosyl transferase group 1</fullName>
    </submittedName>
</protein>
<keyword evidence="1 4" id="KW-0808">Transferase</keyword>
<dbReference type="Proteomes" id="UP000034795">
    <property type="component" value="Unassembled WGS sequence"/>
</dbReference>
<dbReference type="CDD" id="cd03809">
    <property type="entry name" value="GT4_MtfB-like"/>
    <property type="match status" value="1"/>
</dbReference>
<evidence type="ECO:0000259" key="2">
    <source>
        <dbReference type="Pfam" id="PF00534"/>
    </source>
</evidence>
<evidence type="ECO:0000259" key="3">
    <source>
        <dbReference type="Pfam" id="PF13439"/>
    </source>
</evidence>
<reference evidence="4 5" key="1">
    <citation type="journal article" date="2015" name="Nature">
        <title>rRNA introns, odd ribosomes, and small enigmatic genomes across a large radiation of phyla.</title>
        <authorList>
            <person name="Brown C.T."/>
            <person name="Hug L.A."/>
            <person name="Thomas B.C."/>
            <person name="Sharon I."/>
            <person name="Castelle C.J."/>
            <person name="Singh A."/>
            <person name="Wilkins M.J."/>
            <person name="Williams K.H."/>
            <person name="Banfield J.F."/>
        </authorList>
    </citation>
    <scope>NUCLEOTIDE SEQUENCE [LARGE SCALE GENOMIC DNA]</scope>
</reference>
<evidence type="ECO:0000313" key="4">
    <source>
        <dbReference type="EMBL" id="KKU41108.1"/>
    </source>
</evidence>
<organism evidence="4 5">
    <name type="scientific">Candidatus Uhrbacteria bacterium GW2011_GWE2_46_68</name>
    <dbReference type="NCBI Taxonomy" id="1618994"/>
    <lineage>
        <taxon>Bacteria</taxon>
        <taxon>Candidatus Uhriibacteriota</taxon>
    </lineage>
</organism>
<dbReference type="InterPro" id="IPR028098">
    <property type="entry name" value="Glyco_trans_4-like_N"/>
</dbReference>
<dbReference type="GO" id="GO:0016757">
    <property type="term" value="F:glycosyltransferase activity"/>
    <property type="evidence" value="ECO:0007669"/>
    <property type="project" value="InterPro"/>
</dbReference>
<evidence type="ECO:0000256" key="1">
    <source>
        <dbReference type="ARBA" id="ARBA00022679"/>
    </source>
</evidence>
<feature type="domain" description="Glycosyl transferase family 1" evidence="2">
    <location>
        <begin position="217"/>
        <end position="373"/>
    </location>
</feature>
<dbReference type="STRING" id="1618994.UX57_C0006G0018"/>
<feature type="domain" description="Glycosyltransferase subfamily 4-like N-terminal" evidence="3">
    <location>
        <begin position="34"/>
        <end position="191"/>
    </location>
</feature>
<dbReference type="Pfam" id="PF00534">
    <property type="entry name" value="Glycos_transf_1"/>
    <property type="match status" value="1"/>
</dbReference>
<dbReference type="Pfam" id="PF13439">
    <property type="entry name" value="Glyco_transf_4"/>
    <property type="match status" value="1"/>
</dbReference>
<proteinExistence type="predicted"/>
<name>A0A0G1SGC8_9BACT</name>
<dbReference type="PANTHER" id="PTHR46401">
    <property type="entry name" value="GLYCOSYLTRANSFERASE WBBK-RELATED"/>
    <property type="match status" value="1"/>
</dbReference>
<dbReference type="AlphaFoldDB" id="A0A0G1SGC8"/>
<dbReference type="PANTHER" id="PTHR46401:SF2">
    <property type="entry name" value="GLYCOSYLTRANSFERASE WBBK-RELATED"/>
    <property type="match status" value="1"/>
</dbReference>